<dbReference type="FunFam" id="3.80.10.10:FF:000413">
    <property type="entry name" value="Inactive leucine-rich repeat receptor-like protein kinase"/>
    <property type="match status" value="1"/>
</dbReference>
<evidence type="ECO:0000256" key="7">
    <source>
        <dbReference type="ARBA" id="ARBA00022737"/>
    </source>
</evidence>
<evidence type="ECO:0000256" key="10">
    <source>
        <dbReference type="ARBA" id="ARBA00022989"/>
    </source>
</evidence>
<dbReference type="InterPro" id="IPR050647">
    <property type="entry name" value="Plant_LRR-RLKs"/>
</dbReference>
<evidence type="ECO:0000256" key="9">
    <source>
        <dbReference type="ARBA" id="ARBA00022840"/>
    </source>
</evidence>
<dbReference type="SMART" id="SM00369">
    <property type="entry name" value="LRR_TYP"/>
    <property type="match status" value="10"/>
</dbReference>
<evidence type="ECO:0000256" key="13">
    <source>
        <dbReference type="ARBA" id="ARBA00023180"/>
    </source>
</evidence>
<keyword evidence="10 16" id="KW-1133">Transmembrane helix</keyword>
<evidence type="ECO:0000256" key="14">
    <source>
        <dbReference type="PROSITE-ProRule" id="PRU10141"/>
    </source>
</evidence>
<evidence type="ECO:0000313" key="19">
    <source>
        <dbReference type="EMBL" id="KMZ59914.1"/>
    </source>
</evidence>
<evidence type="ECO:0000256" key="5">
    <source>
        <dbReference type="ARBA" id="ARBA00022692"/>
    </source>
</evidence>
<dbReference type="Pfam" id="PF13855">
    <property type="entry name" value="LRR_8"/>
    <property type="match status" value="1"/>
</dbReference>
<dbReference type="Gene3D" id="1.10.510.10">
    <property type="entry name" value="Transferase(Phosphotransferase) domain 1"/>
    <property type="match status" value="1"/>
</dbReference>
<feature type="domain" description="Protein kinase" evidence="18">
    <location>
        <begin position="745"/>
        <end position="1036"/>
    </location>
</feature>
<evidence type="ECO:0000256" key="2">
    <source>
        <dbReference type="ARBA" id="ARBA00004479"/>
    </source>
</evidence>
<dbReference type="Pfam" id="PF23598">
    <property type="entry name" value="LRR_14"/>
    <property type="match status" value="1"/>
</dbReference>
<dbReference type="GO" id="GO:0005524">
    <property type="term" value="F:ATP binding"/>
    <property type="evidence" value="ECO:0007669"/>
    <property type="project" value="UniProtKB-UniRule"/>
</dbReference>
<evidence type="ECO:0000256" key="8">
    <source>
        <dbReference type="ARBA" id="ARBA00022741"/>
    </source>
</evidence>
<dbReference type="GO" id="GO:0005886">
    <property type="term" value="C:plasma membrane"/>
    <property type="evidence" value="ECO:0000318"/>
    <property type="project" value="GO_Central"/>
</dbReference>
<dbReference type="InterPro" id="IPR001611">
    <property type="entry name" value="Leu-rich_rpt"/>
</dbReference>
<protein>
    <submittedName>
        <fullName evidence="19">Putative Receptor protein kinase</fullName>
    </submittedName>
</protein>
<keyword evidence="11 16" id="KW-0472">Membrane</keyword>
<dbReference type="PANTHER" id="PTHR48056:SF39">
    <property type="entry name" value="PROTEIN KINASE DOMAIN-CONTAINING PROTEIN"/>
    <property type="match status" value="1"/>
</dbReference>
<keyword evidence="20" id="KW-1185">Reference proteome</keyword>
<dbReference type="PROSITE" id="PS51450">
    <property type="entry name" value="LRR"/>
    <property type="match status" value="2"/>
</dbReference>
<proteinExistence type="predicted"/>
<feature type="binding site" evidence="14">
    <location>
        <position position="776"/>
    </location>
    <ligand>
        <name>ATP</name>
        <dbReference type="ChEBI" id="CHEBI:30616"/>
    </ligand>
</feature>
<dbReference type="SUPFAM" id="SSF56112">
    <property type="entry name" value="Protein kinase-like (PK-like)"/>
    <property type="match status" value="1"/>
</dbReference>
<dbReference type="Gene3D" id="3.30.200.20">
    <property type="entry name" value="Phosphorylase Kinase, domain 1"/>
    <property type="match status" value="1"/>
</dbReference>
<dbReference type="EMBL" id="LFYR01001699">
    <property type="protein sequence ID" value="KMZ59914.1"/>
    <property type="molecule type" value="Genomic_DNA"/>
</dbReference>
<dbReference type="InterPro" id="IPR013210">
    <property type="entry name" value="LRR_N_plant-typ"/>
</dbReference>
<dbReference type="InterPro" id="IPR032675">
    <property type="entry name" value="LRR_dom_sf"/>
</dbReference>
<dbReference type="SUPFAM" id="SSF52047">
    <property type="entry name" value="RNI-like"/>
    <property type="match status" value="1"/>
</dbReference>
<dbReference type="STRING" id="29655.A0A0K9NT06"/>
<sequence length="1049" mass="113975">MTATPLPLLRVIIPLLLLTAVRICDGIGDGINDDVLGLIVFKYGITDGNEALSSWNEDDDTPCRKWAYVKCNPFTGRVVSLSLSNLRLSGHLPNRGLEKLSQLDSLTLSNNNFSGTIPSHFSLLPSLRRLNLSNNAISGQIPQEMSRMPAIRVLDLSANSLSGTLHRSLFQNGTFCSSLRLLDLSGNRLEGSIPQELSKCSFLLALNLSGNHLSGSVDTSVFPLQRLRLLDLSRNFFTGSIPQTVASLHNLNILYLNDNAFTGELPSGIGLCSHLTVLDLSTNSLTGNLPSTMQELVGLTYLNSSGNGFTGEFPKWLGKLATLQVIDFSRNKLTGKLPASIENLKDLNYLGLENNDVTGEIPERISECRKLSEVRLRGNRLTGSIPPGLFDLGLVHLDLSSNQLDGSIPAGSTRLFETLRSLDLSKNKLRGDIPPEVALYFNLRYLNLSWNHLRSRIPPELGYFRNLSVLDLRSSSLYGPIPGDLCDSNSLAVLQLDGNLLTGPIPEEIGNCSSLYLLSLSHNILNGSIPGTMSQLKKLKILNLEFNNIGGEIPQEIAGLENLLAVNISHNHLIGRLPMSRIFQSLDQSAIQGNLGICSPLVAEPCKMNVPKPLVLDPNAYENNHDGDDGDNDKNNDKDPGGMEIGGSSSKAKHRRFLSVSAIVAIASSMVIVLGVFVVSFLNASTRRRLGMVQKAIEVSCSSSSKSGGGWNENSNGGIGRLVLFGPRSNLNSEDLVAGGAESLLHKSTEIGRGSFGTVYKTSIGDDGQKIVAVKKLLTSAIVQNHEDFDREVRMLGKARHPNLMAIKGYYWTPQLQFFISDYAPQGNLNTRLHQSSTAITHGIDQPGNVLPQPPPLTWANRFKILLGTAKALAHLHHSFRPPIIHYNIKPSNILLDSELNPKISDFGLARLLPKVDKHTITGRFQSSLGYVAPELACQSIRINEKCDIYGFGVLILEVVSGKKAVEYGENDVVILIDQVRVMLESGNGVECADGKMGVFPEDEVLPVLKLGLVCASQIPSSRPSMAEVVQILQVIKTPVSVSEGLEAF</sequence>
<evidence type="ECO:0000256" key="1">
    <source>
        <dbReference type="ARBA" id="ARBA00004162"/>
    </source>
</evidence>
<keyword evidence="7" id="KW-0677">Repeat</keyword>
<dbReference type="FunFam" id="3.80.10.10:FF:000275">
    <property type="entry name" value="Leucine-rich repeat receptor-like protein kinase"/>
    <property type="match status" value="1"/>
</dbReference>
<dbReference type="SUPFAM" id="SSF52058">
    <property type="entry name" value="L domain-like"/>
    <property type="match status" value="1"/>
</dbReference>
<feature type="region of interest" description="Disordered" evidence="15">
    <location>
        <begin position="617"/>
        <end position="649"/>
    </location>
</feature>
<keyword evidence="19" id="KW-0808">Transferase</keyword>
<reference evidence="20" key="1">
    <citation type="journal article" date="2016" name="Nature">
        <title>The genome of the seagrass Zostera marina reveals angiosperm adaptation to the sea.</title>
        <authorList>
            <person name="Olsen J.L."/>
            <person name="Rouze P."/>
            <person name="Verhelst B."/>
            <person name="Lin Y.-C."/>
            <person name="Bayer T."/>
            <person name="Collen J."/>
            <person name="Dattolo E."/>
            <person name="De Paoli E."/>
            <person name="Dittami S."/>
            <person name="Maumus F."/>
            <person name="Michel G."/>
            <person name="Kersting A."/>
            <person name="Lauritano C."/>
            <person name="Lohaus R."/>
            <person name="Toepel M."/>
            <person name="Tonon T."/>
            <person name="Vanneste K."/>
            <person name="Amirebrahimi M."/>
            <person name="Brakel J."/>
            <person name="Bostroem C."/>
            <person name="Chovatia M."/>
            <person name="Grimwood J."/>
            <person name="Jenkins J.W."/>
            <person name="Jueterbock A."/>
            <person name="Mraz A."/>
            <person name="Stam W.T."/>
            <person name="Tice H."/>
            <person name="Bornberg-Bauer E."/>
            <person name="Green P.J."/>
            <person name="Pearson G.A."/>
            <person name="Procaccini G."/>
            <person name="Duarte C.M."/>
            <person name="Schmutz J."/>
            <person name="Reusch T.B.H."/>
            <person name="Van de Peer Y."/>
        </authorList>
    </citation>
    <scope>NUCLEOTIDE SEQUENCE [LARGE SCALE GENOMIC DNA]</scope>
    <source>
        <strain evidence="20">cv. Finnish</strain>
    </source>
</reference>
<dbReference type="InterPro" id="IPR003591">
    <property type="entry name" value="Leu-rich_rpt_typical-subtyp"/>
</dbReference>
<dbReference type="OMA" id="WANRFKI"/>
<dbReference type="InterPro" id="IPR011009">
    <property type="entry name" value="Kinase-like_dom_sf"/>
</dbReference>
<keyword evidence="19" id="KW-0418">Kinase</keyword>
<dbReference type="Pfam" id="PF00069">
    <property type="entry name" value="Pkinase"/>
    <property type="match status" value="1"/>
</dbReference>
<evidence type="ECO:0000256" key="4">
    <source>
        <dbReference type="ARBA" id="ARBA00022614"/>
    </source>
</evidence>
<keyword evidence="3" id="KW-0597">Phosphoprotein</keyword>
<dbReference type="InterPro" id="IPR017441">
    <property type="entry name" value="Protein_kinase_ATP_BS"/>
</dbReference>
<dbReference type="AlphaFoldDB" id="A0A0K9NT06"/>
<gene>
    <name evidence="19" type="ORF">ZOSMA_63G00260</name>
</gene>
<keyword evidence="13" id="KW-0325">Glycoprotein</keyword>
<evidence type="ECO:0000256" key="11">
    <source>
        <dbReference type="ARBA" id="ARBA00023136"/>
    </source>
</evidence>
<dbReference type="GO" id="GO:0004672">
    <property type="term" value="F:protein kinase activity"/>
    <property type="evidence" value="ECO:0007669"/>
    <property type="project" value="InterPro"/>
</dbReference>
<keyword evidence="5 16" id="KW-0812">Transmembrane</keyword>
<keyword evidence="4" id="KW-0433">Leucine-rich repeat</keyword>
<evidence type="ECO:0000313" key="20">
    <source>
        <dbReference type="Proteomes" id="UP000036987"/>
    </source>
</evidence>
<dbReference type="FunFam" id="1.10.510.10:FF:000267">
    <property type="entry name" value="probable LRR receptor-like serine/threonine-protein kinase IRK"/>
    <property type="match status" value="1"/>
</dbReference>
<keyword evidence="9 14" id="KW-0067">ATP-binding</keyword>
<name>A0A0K9NT06_ZOSMR</name>
<dbReference type="OrthoDB" id="676979at2759"/>
<organism evidence="19 20">
    <name type="scientific">Zostera marina</name>
    <name type="common">Eelgrass</name>
    <dbReference type="NCBI Taxonomy" id="29655"/>
    <lineage>
        <taxon>Eukaryota</taxon>
        <taxon>Viridiplantae</taxon>
        <taxon>Streptophyta</taxon>
        <taxon>Embryophyta</taxon>
        <taxon>Tracheophyta</taxon>
        <taxon>Spermatophyta</taxon>
        <taxon>Magnoliopsida</taxon>
        <taxon>Liliopsida</taxon>
        <taxon>Zosteraceae</taxon>
        <taxon>Zostera</taxon>
    </lineage>
</organism>
<feature type="transmembrane region" description="Helical" evidence="16">
    <location>
        <begin position="657"/>
        <end position="682"/>
    </location>
</feature>
<dbReference type="InterPro" id="IPR000719">
    <property type="entry name" value="Prot_kinase_dom"/>
</dbReference>
<dbReference type="Proteomes" id="UP000036987">
    <property type="component" value="Unassembled WGS sequence"/>
</dbReference>
<dbReference type="InterPro" id="IPR055414">
    <property type="entry name" value="LRR_R13L4/SHOC2-like"/>
</dbReference>
<dbReference type="PROSITE" id="PS00107">
    <property type="entry name" value="PROTEIN_KINASE_ATP"/>
    <property type="match status" value="1"/>
</dbReference>
<dbReference type="FunFam" id="3.80.10.10:FF:000317">
    <property type="entry name" value="Inactive leucine-rich repeat receptor-like protein kinase"/>
    <property type="match status" value="1"/>
</dbReference>
<evidence type="ECO:0000256" key="12">
    <source>
        <dbReference type="ARBA" id="ARBA00023170"/>
    </source>
</evidence>
<evidence type="ECO:0000256" key="3">
    <source>
        <dbReference type="ARBA" id="ARBA00022553"/>
    </source>
</evidence>
<keyword evidence="12 19" id="KW-0675">Receptor</keyword>
<evidence type="ECO:0000256" key="15">
    <source>
        <dbReference type="SAM" id="MobiDB-lite"/>
    </source>
</evidence>
<keyword evidence="6 17" id="KW-0732">Signal</keyword>
<evidence type="ECO:0000256" key="6">
    <source>
        <dbReference type="ARBA" id="ARBA00022729"/>
    </source>
</evidence>
<dbReference type="PROSITE" id="PS50011">
    <property type="entry name" value="PROTEIN_KINASE_DOM"/>
    <property type="match status" value="1"/>
</dbReference>
<dbReference type="CDD" id="cd14066">
    <property type="entry name" value="STKc_IRAK"/>
    <property type="match status" value="1"/>
</dbReference>
<feature type="signal peptide" evidence="17">
    <location>
        <begin position="1"/>
        <end position="26"/>
    </location>
</feature>
<comment type="caution">
    <text evidence="19">The sequence shown here is derived from an EMBL/GenBank/DDBJ whole genome shotgun (WGS) entry which is preliminary data.</text>
</comment>
<evidence type="ECO:0000256" key="16">
    <source>
        <dbReference type="SAM" id="Phobius"/>
    </source>
</evidence>
<feature type="chain" id="PRO_5005527339" evidence="17">
    <location>
        <begin position="27"/>
        <end position="1049"/>
    </location>
</feature>
<comment type="subcellular location">
    <subcellularLocation>
        <location evidence="1">Cell membrane</location>
        <topology evidence="1">Single-pass membrane protein</topology>
    </subcellularLocation>
    <subcellularLocation>
        <location evidence="2">Membrane</location>
        <topology evidence="2">Single-pass type I membrane protein</topology>
    </subcellularLocation>
</comment>
<dbReference type="Gene3D" id="3.80.10.10">
    <property type="entry name" value="Ribonuclease Inhibitor"/>
    <property type="match status" value="4"/>
</dbReference>
<keyword evidence="8 14" id="KW-0547">Nucleotide-binding</keyword>
<evidence type="ECO:0000256" key="17">
    <source>
        <dbReference type="SAM" id="SignalP"/>
    </source>
</evidence>
<accession>A0A0K9NT06</accession>
<dbReference type="Pfam" id="PF00560">
    <property type="entry name" value="LRR_1"/>
    <property type="match status" value="7"/>
</dbReference>
<dbReference type="PANTHER" id="PTHR48056">
    <property type="entry name" value="LRR RECEPTOR-LIKE SERINE/THREONINE-PROTEIN KINASE-RELATED"/>
    <property type="match status" value="1"/>
</dbReference>
<feature type="compositionally biased region" description="Basic and acidic residues" evidence="15">
    <location>
        <begin position="623"/>
        <end position="641"/>
    </location>
</feature>
<dbReference type="FunFam" id="3.30.200.20:FF:000295">
    <property type="entry name" value="probable LRR receptor-like serine/threonine-protein kinase IRK"/>
    <property type="match status" value="1"/>
</dbReference>
<evidence type="ECO:0000259" key="18">
    <source>
        <dbReference type="PROSITE" id="PS50011"/>
    </source>
</evidence>
<dbReference type="Pfam" id="PF08263">
    <property type="entry name" value="LRRNT_2"/>
    <property type="match status" value="1"/>
</dbReference>